<evidence type="ECO:0000313" key="6">
    <source>
        <dbReference type="EMBL" id="GID09297.1"/>
    </source>
</evidence>
<proteinExistence type="inferred from homology"/>
<comment type="similarity">
    <text evidence="2 4">Belongs to the pyridoxal phosphate-binding protein YggS/PROSC family.</text>
</comment>
<dbReference type="EMBL" id="BOMB01000001">
    <property type="protein sequence ID" value="GID09297.1"/>
    <property type="molecule type" value="Genomic_DNA"/>
</dbReference>
<evidence type="ECO:0000256" key="1">
    <source>
        <dbReference type="ARBA" id="ARBA00022898"/>
    </source>
</evidence>
<evidence type="ECO:0000256" key="2">
    <source>
        <dbReference type="HAMAP-Rule" id="MF_02087"/>
    </source>
</evidence>
<comment type="function">
    <text evidence="2">Pyridoxal 5'-phosphate (PLP)-binding protein, which is involved in PLP homeostasis.</text>
</comment>
<dbReference type="CDD" id="cd00635">
    <property type="entry name" value="PLPDE_III_YBL036c_like"/>
    <property type="match status" value="1"/>
</dbReference>
<reference evidence="6" key="1">
    <citation type="submission" date="2021-01" db="EMBL/GenBank/DDBJ databases">
        <title>Whole genome shotgun sequence of Actinocatenispora rupis NBRC 107355.</title>
        <authorList>
            <person name="Komaki H."/>
            <person name="Tamura T."/>
        </authorList>
    </citation>
    <scope>NUCLEOTIDE SEQUENCE</scope>
    <source>
        <strain evidence="6">NBRC 107355</strain>
    </source>
</reference>
<dbReference type="RefSeq" id="WP_203654073.1">
    <property type="nucleotide sequence ID" value="NZ_BAAAZM010000016.1"/>
</dbReference>
<feature type="modified residue" description="N6-(pyridoxal phosphate)lysine" evidence="2 3">
    <location>
        <position position="48"/>
    </location>
</feature>
<dbReference type="Proteomes" id="UP000612808">
    <property type="component" value="Unassembled WGS sequence"/>
</dbReference>
<gene>
    <name evidence="6" type="ORF">Aru02nite_01860</name>
</gene>
<evidence type="ECO:0000256" key="3">
    <source>
        <dbReference type="PIRSR" id="PIRSR004848-1"/>
    </source>
</evidence>
<dbReference type="InterPro" id="IPR001608">
    <property type="entry name" value="Ala_racemase_N"/>
</dbReference>
<dbReference type="SUPFAM" id="SSF51419">
    <property type="entry name" value="PLP-binding barrel"/>
    <property type="match status" value="1"/>
</dbReference>
<name>A0A8J3J355_9ACTN</name>
<keyword evidence="7" id="KW-1185">Reference proteome</keyword>
<comment type="caution">
    <text evidence="6">The sequence shown here is derived from an EMBL/GenBank/DDBJ whole genome shotgun (WGS) entry which is preliminary data.</text>
</comment>
<organism evidence="6 7">
    <name type="scientific">Actinocatenispora rupis</name>
    <dbReference type="NCBI Taxonomy" id="519421"/>
    <lineage>
        <taxon>Bacteria</taxon>
        <taxon>Bacillati</taxon>
        <taxon>Actinomycetota</taxon>
        <taxon>Actinomycetes</taxon>
        <taxon>Micromonosporales</taxon>
        <taxon>Micromonosporaceae</taxon>
        <taxon>Actinocatenispora</taxon>
    </lineage>
</organism>
<dbReference type="Pfam" id="PF01168">
    <property type="entry name" value="Ala_racemase_N"/>
    <property type="match status" value="1"/>
</dbReference>
<dbReference type="AlphaFoldDB" id="A0A8J3J355"/>
<dbReference type="PANTHER" id="PTHR10146:SF14">
    <property type="entry name" value="PYRIDOXAL PHOSPHATE HOMEOSTASIS PROTEIN"/>
    <property type="match status" value="1"/>
</dbReference>
<evidence type="ECO:0000313" key="7">
    <source>
        <dbReference type="Proteomes" id="UP000612808"/>
    </source>
</evidence>
<dbReference type="NCBIfam" id="TIGR00044">
    <property type="entry name" value="YggS family pyridoxal phosphate-dependent enzyme"/>
    <property type="match status" value="1"/>
</dbReference>
<dbReference type="Gene3D" id="3.20.20.10">
    <property type="entry name" value="Alanine racemase"/>
    <property type="match status" value="1"/>
</dbReference>
<accession>A0A8J3J355</accession>
<dbReference type="InterPro" id="IPR011078">
    <property type="entry name" value="PyrdxlP_homeostasis"/>
</dbReference>
<dbReference type="PROSITE" id="PS01211">
    <property type="entry name" value="UPF0001"/>
    <property type="match status" value="1"/>
</dbReference>
<feature type="domain" description="Alanine racemase N-terminal" evidence="5">
    <location>
        <begin position="24"/>
        <end position="236"/>
    </location>
</feature>
<evidence type="ECO:0000256" key="4">
    <source>
        <dbReference type="RuleBase" id="RU004514"/>
    </source>
</evidence>
<comment type="cofactor">
    <cofactor evidence="3">
        <name>pyridoxal 5'-phosphate</name>
        <dbReference type="ChEBI" id="CHEBI:597326"/>
    </cofactor>
</comment>
<keyword evidence="1 2" id="KW-0663">Pyridoxal phosphate</keyword>
<dbReference type="PANTHER" id="PTHR10146">
    <property type="entry name" value="PROLINE SYNTHETASE CO-TRANSCRIBED BACTERIAL HOMOLOG PROTEIN"/>
    <property type="match status" value="1"/>
</dbReference>
<sequence length="240" mass="25137">MSVEAAAAGPARRAELAANLAAARDRIAAACAAAGRTTDEVTLVAVTKTFPASDVRLLVGLGQHDIGENRDAEASVKAAELTDLPVRWHFVGQLQRNKANSVVRYADLVHSVDRRPLVEALAGAAARHRDHPLDVLLQVRLDDAEGRGGVPVGELPALVDDVLGHEELRLRGLMAVAPLGADPDPAFAVLAERAEWLRGVVPTATIVSAGMTGDLEAAVRHGATHVRVGRGLLGTRAKLG</sequence>
<protein>
    <recommendedName>
        <fullName evidence="2">Pyridoxal phosphate homeostasis protein</fullName>
        <shortName evidence="2">PLP homeostasis protein</shortName>
    </recommendedName>
</protein>
<dbReference type="InterPro" id="IPR029066">
    <property type="entry name" value="PLP-binding_barrel"/>
</dbReference>
<dbReference type="GO" id="GO:0030170">
    <property type="term" value="F:pyridoxal phosphate binding"/>
    <property type="evidence" value="ECO:0007669"/>
    <property type="project" value="UniProtKB-UniRule"/>
</dbReference>
<dbReference type="HAMAP" id="MF_02087">
    <property type="entry name" value="PLP_homeostasis"/>
    <property type="match status" value="1"/>
</dbReference>
<dbReference type="PIRSF" id="PIRSF004848">
    <property type="entry name" value="YBL036c_PLPDEIII"/>
    <property type="match status" value="1"/>
</dbReference>
<evidence type="ECO:0000259" key="5">
    <source>
        <dbReference type="Pfam" id="PF01168"/>
    </source>
</evidence>